<dbReference type="OrthoDB" id="3808885at2"/>
<organism evidence="9 10">
    <name type="scientific">Nocardioides marmoriginsengisoli</name>
    <dbReference type="NCBI Taxonomy" id="661483"/>
    <lineage>
        <taxon>Bacteria</taxon>
        <taxon>Bacillati</taxon>
        <taxon>Actinomycetota</taxon>
        <taxon>Actinomycetes</taxon>
        <taxon>Propionibacteriales</taxon>
        <taxon>Nocardioidaceae</taxon>
        <taxon>Nocardioides</taxon>
    </lineage>
</organism>
<accession>A0A3N0CIS9</accession>
<dbReference type="Pfam" id="PF02770">
    <property type="entry name" value="Acyl-CoA_dh_M"/>
    <property type="match status" value="1"/>
</dbReference>
<keyword evidence="4 5" id="KW-0274">FAD</keyword>
<dbReference type="GO" id="GO:0003995">
    <property type="term" value="F:acyl-CoA dehydrogenase activity"/>
    <property type="evidence" value="ECO:0007669"/>
    <property type="project" value="InterPro"/>
</dbReference>
<comment type="caution">
    <text evidence="9">The sequence shown here is derived from an EMBL/GenBank/DDBJ whole genome shotgun (WGS) entry which is preliminary data.</text>
</comment>
<comment type="cofactor">
    <cofactor evidence="1 5">
        <name>FAD</name>
        <dbReference type="ChEBI" id="CHEBI:57692"/>
    </cofactor>
</comment>
<dbReference type="InterPro" id="IPR036250">
    <property type="entry name" value="AcylCo_DH-like_C"/>
</dbReference>
<evidence type="ECO:0000256" key="1">
    <source>
        <dbReference type="ARBA" id="ARBA00001974"/>
    </source>
</evidence>
<evidence type="ECO:0000256" key="5">
    <source>
        <dbReference type="RuleBase" id="RU362125"/>
    </source>
</evidence>
<dbReference type="PANTHER" id="PTHR43884:SF12">
    <property type="entry name" value="ISOVALERYL-COA DEHYDROGENASE, MITOCHONDRIAL-RELATED"/>
    <property type="match status" value="1"/>
</dbReference>
<evidence type="ECO:0000259" key="6">
    <source>
        <dbReference type="Pfam" id="PF00441"/>
    </source>
</evidence>
<evidence type="ECO:0000256" key="2">
    <source>
        <dbReference type="ARBA" id="ARBA00009347"/>
    </source>
</evidence>
<feature type="domain" description="Acyl-CoA oxidase/dehydrogenase middle" evidence="7">
    <location>
        <begin position="149"/>
        <end position="248"/>
    </location>
</feature>
<keyword evidence="10" id="KW-1185">Reference proteome</keyword>
<dbReference type="InterPro" id="IPR037069">
    <property type="entry name" value="AcylCoA_DH/ox_N_sf"/>
</dbReference>
<gene>
    <name evidence="9" type="ORF">EFK50_13785</name>
</gene>
<dbReference type="InterPro" id="IPR009075">
    <property type="entry name" value="AcylCo_DH/oxidase_C"/>
</dbReference>
<dbReference type="InterPro" id="IPR046373">
    <property type="entry name" value="Acyl-CoA_Oxase/DH_mid-dom_sf"/>
</dbReference>
<evidence type="ECO:0000256" key="4">
    <source>
        <dbReference type="ARBA" id="ARBA00022827"/>
    </source>
</evidence>
<dbReference type="SUPFAM" id="SSF56645">
    <property type="entry name" value="Acyl-CoA dehydrogenase NM domain-like"/>
    <property type="match status" value="1"/>
</dbReference>
<proteinExistence type="inferred from homology"/>
<dbReference type="Pfam" id="PF00441">
    <property type="entry name" value="Acyl-CoA_dh_1"/>
    <property type="match status" value="1"/>
</dbReference>
<dbReference type="Gene3D" id="2.40.110.10">
    <property type="entry name" value="Butyryl-CoA Dehydrogenase, subunit A, domain 2"/>
    <property type="match status" value="1"/>
</dbReference>
<dbReference type="Pfam" id="PF02771">
    <property type="entry name" value="Acyl-CoA_dh_N"/>
    <property type="match status" value="1"/>
</dbReference>
<dbReference type="InterPro" id="IPR006089">
    <property type="entry name" value="Acyl-CoA_DH_CS"/>
</dbReference>
<dbReference type="Proteomes" id="UP000267128">
    <property type="component" value="Unassembled WGS sequence"/>
</dbReference>
<evidence type="ECO:0000313" key="10">
    <source>
        <dbReference type="Proteomes" id="UP000267128"/>
    </source>
</evidence>
<name>A0A3N0CIS9_9ACTN</name>
<sequence length="413" mass="44296">MPVAELFDVEHDPDAYIALHDALDEPASDQLLDKREREVRARVRAVVALEVAPRAADLDRTHDFAHDSYQALASAGLAGLIFPERWGGTADSNVAYAVAMEEITAACPATSLVYMTQMHAAYPIWRAGSEELADRLIPGLVDGSRYGSLGITEPDAGSDAAALRTRARRVEDGGDVTAYRITGGKTFITTGDRSDVIVCFATVDPAQKRRGITALVVEGNPEGLTRSQPFEKMGMHGSSTAELFFADVEVPVGNRLGAEGDGWPVVTASVVKSRVSAAAQGVGIARAVYARTLTALHRIHGPALPDDLTFSLAELRGEILRGRLLLLAVAREIDVAETPSTGRIGIMKQTCTDLGWHAAVEAVRLLGPFGDLADVGVERYLRDAKVTQIYDGTNEVQRLLIGRDTASNIKDVL</sequence>
<reference evidence="9 10" key="1">
    <citation type="submission" date="2018-11" db="EMBL/GenBank/DDBJ databases">
        <authorList>
            <person name="Li F."/>
        </authorList>
    </citation>
    <scope>NUCLEOTIDE SEQUENCE [LARGE SCALE GENOMIC DNA]</scope>
    <source>
        <strain evidence="9 10">Gsoil 097</strain>
    </source>
</reference>
<protein>
    <submittedName>
        <fullName evidence="9">Acyl-CoA dehydrogenase</fullName>
    </submittedName>
</protein>
<dbReference type="SUPFAM" id="SSF47203">
    <property type="entry name" value="Acyl-CoA dehydrogenase C-terminal domain-like"/>
    <property type="match status" value="1"/>
</dbReference>
<dbReference type="InterPro" id="IPR009100">
    <property type="entry name" value="AcylCoA_DH/oxidase_NM_dom_sf"/>
</dbReference>
<dbReference type="GO" id="GO:0050660">
    <property type="term" value="F:flavin adenine dinucleotide binding"/>
    <property type="evidence" value="ECO:0007669"/>
    <property type="project" value="InterPro"/>
</dbReference>
<evidence type="ECO:0000256" key="3">
    <source>
        <dbReference type="ARBA" id="ARBA00022630"/>
    </source>
</evidence>
<keyword evidence="5" id="KW-0560">Oxidoreductase</keyword>
<evidence type="ECO:0000259" key="7">
    <source>
        <dbReference type="Pfam" id="PF02770"/>
    </source>
</evidence>
<dbReference type="PANTHER" id="PTHR43884">
    <property type="entry name" value="ACYL-COA DEHYDROGENASE"/>
    <property type="match status" value="1"/>
</dbReference>
<dbReference type="Gene3D" id="1.20.140.10">
    <property type="entry name" value="Butyryl-CoA Dehydrogenase, subunit A, domain 3"/>
    <property type="match status" value="1"/>
</dbReference>
<dbReference type="InterPro" id="IPR013786">
    <property type="entry name" value="AcylCoA_DH/ox_N"/>
</dbReference>
<comment type="similarity">
    <text evidence="2 5">Belongs to the acyl-CoA dehydrogenase family.</text>
</comment>
<evidence type="ECO:0000313" key="9">
    <source>
        <dbReference type="EMBL" id="RNL63377.1"/>
    </source>
</evidence>
<dbReference type="AlphaFoldDB" id="A0A3N0CIS9"/>
<dbReference type="PROSITE" id="PS00072">
    <property type="entry name" value="ACYL_COA_DH_1"/>
    <property type="match status" value="1"/>
</dbReference>
<dbReference type="InterPro" id="IPR006091">
    <property type="entry name" value="Acyl-CoA_Oxase/DH_mid-dom"/>
</dbReference>
<keyword evidence="3 5" id="KW-0285">Flavoprotein</keyword>
<dbReference type="EMBL" id="RJSE01000007">
    <property type="protein sequence ID" value="RNL63377.1"/>
    <property type="molecule type" value="Genomic_DNA"/>
</dbReference>
<evidence type="ECO:0000259" key="8">
    <source>
        <dbReference type="Pfam" id="PF02771"/>
    </source>
</evidence>
<dbReference type="Gene3D" id="1.10.540.10">
    <property type="entry name" value="Acyl-CoA dehydrogenase/oxidase, N-terminal domain"/>
    <property type="match status" value="1"/>
</dbReference>
<feature type="domain" description="Acyl-CoA dehydrogenase/oxidase C-terminal" evidence="6">
    <location>
        <begin position="260"/>
        <end position="403"/>
    </location>
</feature>
<feature type="domain" description="Acyl-CoA dehydrogenase/oxidase N-terminal" evidence="8">
    <location>
        <begin position="35"/>
        <end position="143"/>
    </location>
</feature>